<accession>A0A9N9QBC6</accession>
<dbReference type="Proteomes" id="UP000701801">
    <property type="component" value="Unassembled WGS sequence"/>
</dbReference>
<evidence type="ECO:0000313" key="4">
    <source>
        <dbReference type="Proteomes" id="UP000701801"/>
    </source>
</evidence>
<dbReference type="PANTHER" id="PTHR47990">
    <property type="entry name" value="2-OXOGLUTARATE (2OG) AND FE(II)-DEPENDENT OXYGENASE SUPERFAMILY PROTEIN-RELATED"/>
    <property type="match status" value="1"/>
</dbReference>
<protein>
    <recommendedName>
        <fullName evidence="2">Isopenicillin N synthase-like Fe(2+) 2OG dioxygenase domain-containing protein</fullName>
    </recommendedName>
</protein>
<evidence type="ECO:0000313" key="3">
    <source>
        <dbReference type="EMBL" id="CAG8981106.1"/>
    </source>
</evidence>
<comment type="caution">
    <text evidence="3">The sequence shown here is derived from an EMBL/GenBank/DDBJ whole genome shotgun (WGS) entry which is preliminary data.</text>
</comment>
<feature type="domain" description="Isopenicillin N synthase-like Fe(2+) 2OG dioxygenase" evidence="2">
    <location>
        <begin position="191"/>
        <end position="284"/>
    </location>
</feature>
<dbReference type="InterPro" id="IPR044861">
    <property type="entry name" value="IPNS-like_FE2OG_OXY"/>
</dbReference>
<reference evidence="3" key="1">
    <citation type="submission" date="2021-07" db="EMBL/GenBank/DDBJ databases">
        <authorList>
            <person name="Durling M."/>
        </authorList>
    </citation>
    <scope>NUCLEOTIDE SEQUENCE</scope>
</reference>
<evidence type="ECO:0000259" key="2">
    <source>
        <dbReference type="Pfam" id="PF03171"/>
    </source>
</evidence>
<gene>
    <name evidence="3" type="ORF">HYALB_00012627</name>
</gene>
<comment type="similarity">
    <text evidence="1">Belongs to the iron/ascorbate-dependent oxidoreductase family.</text>
</comment>
<name>A0A9N9QBC6_9HELO</name>
<dbReference type="InterPro" id="IPR027443">
    <property type="entry name" value="IPNS-like_sf"/>
</dbReference>
<keyword evidence="4" id="KW-1185">Reference proteome</keyword>
<evidence type="ECO:0000256" key="1">
    <source>
        <dbReference type="ARBA" id="ARBA00008056"/>
    </source>
</evidence>
<dbReference type="AlphaFoldDB" id="A0A9N9QBC6"/>
<dbReference type="SUPFAM" id="SSF51197">
    <property type="entry name" value="Clavaminate synthase-like"/>
    <property type="match status" value="1"/>
</dbReference>
<organism evidence="3 4">
    <name type="scientific">Hymenoscyphus albidus</name>
    <dbReference type="NCBI Taxonomy" id="595503"/>
    <lineage>
        <taxon>Eukaryota</taxon>
        <taxon>Fungi</taxon>
        <taxon>Dikarya</taxon>
        <taxon>Ascomycota</taxon>
        <taxon>Pezizomycotina</taxon>
        <taxon>Leotiomycetes</taxon>
        <taxon>Helotiales</taxon>
        <taxon>Helotiaceae</taxon>
        <taxon>Hymenoscyphus</taxon>
    </lineage>
</organism>
<dbReference type="OrthoDB" id="288590at2759"/>
<dbReference type="Pfam" id="PF03171">
    <property type="entry name" value="2OG-FeII_Oxy"/>
    <property type="match status" value="1"/>
</dbReference>
<dbReference type="Gene3D" id="2.60.120.330">
    <property type="entry name" value="B-lactam Antibiotic, Isopenicillin N Synthase, Chain"/>
    <property type="match status" value="1"/>
</dbReference>
<sequence length="356" mass="40100">MYFLTTIKARAISLGLLPKSHKKRPKSEPNVLPPLIPTELPHILPEHSFALSDQGWTKLTLDQPVDPLQTTSQALLQASKAFFDLPAEKKHEFKTRAGTEEGWNHVPGEKEFITLRSLERVPVELRNAASDFWDVAGVLLDDLVRRVAESLGLPPDALGVYSEPCRKLGVEKTANLLRLFWYESSSNETEMRTVAEAHRDLGLISLVIGDTPGLEVWNRTSQYWFPIEKSFPEPAGSLIIGRQLERLSNSRYQSGGHRVVSYPNPNLDPQSSITPRYRYSIVFVLLAHEPVPVNTDQLTTKITGPFANPVSGTAGKLYREIHRAHFNINTAIEERNRQREVLAARKEMEEQANLKA</sequence>
<proteinExistence type="inferred from homology"/>
<dbReference type="InterPro" id="IPR050231">
    <property type="entry name" value="Iron_ascorbate_oxido_reductase"/>
</dbReference>
<dbReference type="EMBL" id="CAJVRM010000448">
    <property type="protein sequence ID" value="CAG8981106.1"/>
    <property type="molecule type" value="Genomic_DNA"/>
</dbReference>